<evidence type="ECO:0000313" key="2">
    <source>
        <dbReference type="Proteomes" id="UP001165584"/>
    </source>
</evidence>
<dbReference type="Proteomes" id="UP001165584">
    <property type="component" value="Unassembled WGS sequence"/>
</dbReference>
<gene>
    <name evidence="1" type="ORF">N1027_11645</name>
</gene>
<sequence length="148" mass="16155">MSDAFDSRHELGRMIADGHLSEEALQAITGLEPEKIRAFLDETKPVQTGMSAEPQVLSGDESMRLSGLAVQLAEGLPIGDDERLKATLESLTVECRLTLQHISGLTGLDVGDVERALRDPRTVPLEKKYELASKASYLINAVNRARGR</sequence>
<accession>A0ABT2GT94</accession>
<dbReference type="Pfam" id="PF20317">
    <property type="entry name" value="HTH_60"/>
    <property type="match status" value="1"/>
</dbReference>
<comment type="caution">
    <text evidence="1">The sequence shown here is derived from an EMBL/GenBank/DDBJ whole genome shotgun (WGS) entry which is preliminary data.</text>
</comment>
<dbReference type="InterPro" id="IPR046930">
    <property type="entry name" value="HTH_60"/>
</dbReference>
<evidence type="ECO:0008006" key="3">
    <source>
        <dbReference type="Google" id="ProtNLM"/>
    </source>
</evidence>
<reference evidence="1" key="1">
    <citation type="submission" date="2022-08" db="EMBL/GenBank/DDBJ databases">
        <authorList>
            <person name="Deng Y."/>
            <person name="Han X.-F."/>
            <person name="Zhang Y.-Q."/>
        </authorList>
    </citation>
    <scope>NUCLEOTIDE SEQUENCE</scope>
    <source>
        <strain evidence="1">CPCC 205763</strain>
    </source>
</reference>
<organism evidence="1 2">
    <name type="scientific">Herbiconiux aconitum</name>
    <dbReference type="NCBI Taxonomy" id="2970913"/>
    <lineage>
        <taxon>Bacteria</taxon>
        <taxon>Bacillati</taxon>
        <taxon>Actinomycetota</taxon>
        <taxon>Actinomycetes</taxon>
        <taxon>Micrococcales</taxon>
        <taxon>Microbacteriaceae</taxon>
        <taxon>Herbiconiux</taxon>
    </lineage>
</organism>
<proteinExistence type="predicted"/>
<name>A0ABT2GT94_9MICO</name>
<evidence type="ECO:0000313" key="1">
    <source>
        <dbReference type="EMBL" id="MCS5718787.1"/>
    </source>
</evidence>
<dbReference type="RefSeq" id="WP_259508060.1">
    <property type="nucleotide sequence ID" value="NZ_JANLCM010000002.1"/>
</dbReference>
<dbReference type="EMBL" id="JANLCM010000002">
    <property type="protein sequence ID" value="MCS5718787.1"/>
    <property type="molecule type" value="Genomic_DNA"/>
</dbReference>
<keyword evidence="2" id="KW-1185">Reference proteome</keyword>
<protein>
    <recommendedName>
        <fullName evidence="3">DUF4332 domain-containing protein</fullName>
    </recommendedName>
</protein>